<feature type="non-terminal residue" evidence="6">
    <location>
        <position position="256"/>
    </location>
</feature>
<feature type="domain" description="Glycerol-3-phosphate dehydrogenase NAD-dependent C-terminal" evidence="5">
    <location>
        <begin position="173"/>
        <end position="256"/>
    </location>
</feature>
<protein>
    <recommendedName>
        <fullName evidence="7">Glycerol-3-phosphate dehydrogenase NAD-dependent N-terminal domain-containing protein</fullName>
    </recommendedName>
</protein>
<sequence>VKITVLGPGAWGTALAKLAHEGGHEITLWGRPERLAKITYSRQNADYLPDIELPGNWTLEPDIQTAISRAEGVILAIPSSFFRTVASQISGFEGIAVSVTKGIEHETGLTMAGILEEITPEASIAALSGPSLAIEVAQGIPTGLVCASNDEDAAKTVQQWFHRPPLRVYTNSDVHGVELGGALKNVMAIAAGVCDGLKMGDNAKAALITRGLNEMRRLGTAAGAKAETFYGLSGMGDLTVTCFSQQSRNRTLGERI</sequence>
<name>A0A382PMM1_9ZZZZ</name>
<dbReference type="Gene3D" id="3.40.50.720">
    <property type="entry name" value="NAD(P)-binding Rossmann-like Domain"/>
    <property type="match status" value="1"/>
</dbReference>
<dbReference type="PANTHER" id="PTHR11728">
    <property type="entry name" value="GLYCEROL-3-PHOSPHATE DEHYDROGENASE"/>
    <property type="match status" value="1"/>
</dbReference>
<gene>
    <name evidence="6" type="ORF">METZ01_LOCUS327340</name>
</gene>
<dbReference type="FunFam" id="3.40.50.720:FF:000019">
    <property type="entry name" value="Glycerol-3-phosphate dehydrogenase [NAD(P)+]"/>
    <property type="match status" value="1"/>
</dbReference>
<dbReference type="SUPFAM" id="SSF48179">
    <property type="entry name" value="6-phosphogluconate dehydrogenase C-terminal domain-like"/>
    <property type="match status" value="1"/>
</dbReference>
<dbReference type="NCBIfam" id="NF000940">
    <property type="entry name" value="PRK00094.1-2"/>
    <property type="match status" value="1"/>
</dbReference>
<dbReference type="InterPro" id="IPR006168">
    <property type="entry name" value="G3P_DH_NAD-dep"/>
</dbReference>
<evidence type="ECO:0008006" key="7">
    <source>
        <dbReference type="Google" id="ProtNLM"/>
    </source>
</evidence>
<dbReference type="GO" id="GO:0047952">
    <property type="term" value="F:glycerol-3-phosphate dehydrogenase [NAD(P)+] activity"/>
    <property type="evidence" value="ECO:0007669"/>
    <property type="project" value="TreeGrafter"/>
</dbReference>
<dbReference type="Pfam" id="PF01210">
    <property type="entry name" value="NAD_Gly3P_dh_N"/>
    <property type="match status" value="1"/>
</dbReference>
<proteinExistence type="inferred from homology"/>
<organism evidence="6">
    <name type="scientific">marine metagenome</name>
    <dbReference type="NCBI Taxonomy" id="408172"/>
    <lineage>
        <taxon>unclassified sequences</taxon>
        <taxon>metagenomes</taxon>
        <taxon>ecological metagenomes</taxon>
    </lineage>
</organism>
<dbReference type="InterPro" id="IPR036291">
    <property type="entry name" value="NAD(P)-bd_dom_sf"/>
</dbReference>
<reference evidence="6" key="1">
    <citation type="submission" date="2018-05" db="EMBL/GenBank/DDBJ databases">
        <authorList>
            <person name="Lanie J.A."/>
            <person name="Ng W.-L."/>
            <person name="Kazmierczak K.M."/>
            <person name="Andrzejewski T.M."/>
            <person name="Davidsen T.M."/>
            <person name="Wayne K.J."/>
            <person name="Tettelin H."/>
            <person name="Glass J.I."/>
            <person name="Rusch D."/>
            <person name="Podicherti R."/>
            <person name="Tsui H.-C.T."/>
            <person name="Winkler M.E."/>
        </authorList>
    </citation>
    <scope>NUCLEOTIDE SEQUENCE</scope>
</reference>
<evidence type="ECO:0000259" key="4">
    <source>
        <dbReference type="Pfam" id="PF01210"/>
    </source>
</evidence>
<dbReference type="Gene3D" id="1.10.1040.10">
    <property type="entry name" value="N-(1-d-carboxylethyl)-l-norvaline Dehydrogenase, domain 2"/>
    <property type="match status" value="1"/>
</dbReference>
<evidence type="ECO:0000256" key="2">
    <source>
        <dbReference type="ARBA" id="ARBA00023002"/>
    </source>
</evidence>
<dbReference type="SUPFAM" id="SSF51735">
    <property type="entry name" value="NAD(P)-binding Rossmann-fold domains"/>
    <property type="match status" value="1"/>
</dbReference>
<dbReference type="InterPro" id="IPR006109">
    <property type="entry name" value="G3P_DH_NAD-dep_C"/>
</dbReference>
<dbReference type="GO" id="GO:0046168">
    <property type="term" value="P:glycerol-3-phosphate catabolic process"/>
    <property type="evidence" value="ECO:0007669"/>
    <property type="project" value="InterPro"/>
</dbReference>
<dbReference type="GO" id="GO:0005975">
    <property type="term" value="P:carbohydrate metabolic process"/>
    <property type="evidence" value="ECO:0007669"/>
    <property type="project" value="InterPro"/>
</dbReference>
<dbReference type="PANTHER" id="PTHR11728:SF1">
    <property type="entry name" value="GLYCEROL-3-PHOSPHATE DEHYDROGENASE [NAD(+)] 2, CHLOROPLASTIC"/>
    <property type="match status" value="1"/>
</dbReference>
<accession>A0A382PMM1</accession>
<dbReference type="Pfam" id="PF07479">
    <property type="entry name" value="NAD_Gly3P_dh_C"/>
    <property type="match status" value="1"/>
</dbReference>
<evidence type="ECO:0000256" key="3">
    <source>
        <dbReference type="ARBA" id="ARBA00023027"/>
    </source>
</evidence>
<evidence type="ECO:0000256" key="1">
    <source>
        <dbReference type="ARBA" id="ARBA00011009"/>
    </source>
</evidence>
<dbReference type="NCBIfam" id="NF000942">
    <property type="entry name" value="PRK00094.1-4"/>
    <property type="match status" value="1"/>
</dbReference>
<dbReference type="EMBL" id="UINC01108412">
    <property type="protein sequence ID" value="SVC74486.1"/>
    <property type="molecule type" value="Genomic_DNA"/>
</dbReference>
<dbReference type="GO" id="GO:0051287">
    <property type="term" value="F:NAD binding"/>
    <property type="evidence" value="ECO:0007669"/>
    <property type="project" value="InterPro"/>
</dbReference>
<dbReference type="InterPro" id="IPR008927">
    <property type="entry name" value="6-PGluconate_DH-like_C_sf"/>
</dbReference>
<feature type="domain" description="Glycerol-3-phosphate dehydrogenase NAD-dependent N-terminal" evidence="4">
    <location>
        <begin position="2"/>
        <end position="153"/>
    </location>
</feature>
<evidence type="ECO:0000259" key="5">
    <source>
        <dbReference type="Pfam" id="PF07479"/>
    </source>
</evidence>
<dbReference type="InterPro" id="IPR013328">
    <property type="entry name" value="6PGD_dom2"/>
</dbReference>
<dbReference type="InterPro" id="IPR011128">
    <property type="entry name" value="G3P_DH_NAD-dep_N"/>
</dbReference>
<feature type="non-terminal residue" evidence="6">
    <location>
        <position position="1"/>
    </location>
</feature>
<comment type="similarity">
    <text evidence="1">Belongs to the NAD-dependent glycerol-3-phosphate dehydrogenase family.</text>
</comment>
<keyword evidence="3" id="KW-0520">NAD</keyword>
<keyword evidence="2" id="KW-0560">Oxidoreductase</keyword>
<dbReference type="AlphaFoldDB" id="A0A382PMM1"/>
<dbReference type="PROSITE" id="PS00957">
    <property type="entry name" value="NAD_G3PDH"/>
    <property type="match status" value="1"/>
</dbReference>
<dbReference type="GO" id="GO:0005829">
    <property type="term" value="C:cytosol"/>
    <property type="evidence" value="ECO:0007669"/>
    <property type="project" value="TreeGrafter"/>
</dbReference>
<evidence type="ECO:0000313" key="6">
    <source>
        <dbReference type="EMBL" id="SVC74486.1"/>
    </source>
</evidence>
<dbReference type="PRINTS" id="PR00077">
    <property type="entry name" value="GPDHDRGNASE"/>
</dbReference>